<dbReference type="InParanoid" id="A0A286UFX9"/>
<dbReference type="Pfam" id="PF00642">
    <property type="entry name" value="zf-CCCH"/>
    <property type="match status" value="1"/>
</dbReference>
<comment type="subcellular location">
    <subcellularLocation>
        <location evidence="12">Nucleus</location>
    </subcellularLocation>
</comment>
<organism evidence="16 17">
    <name type="scientific">Pyrrhoderma noxium</name>
    <dbReference type="NCBI Taxonomy" id="2282107"/>
    <lineage>
        <taxon>Eukaryota</taxon>
        <taxon>Fungi</taxon>
        <taxon>Dikarya</taxon>
        <taxon>Basidiomycota</taxon>
        <taxon>Agaricomycotina</taxon>
        <taxon>Agaricomycetes</taxon>
        <taxon>Hymenochaetales</taxon>
        <taxon>Hymenochaetaceae</taxon>
        <taxon>Pyrrhoderma</taxon>
    </lineage>
</organism>
<sequence>MTETQPTVPFFKKKSKSRPTNQRQRDNSPSASSSNAGSSTLSSRSATKSEVVLPTRRGNSSLLSAGTKRSAAQRDNDKFDEDEDEDEKDGPDVKWTAAGSHQAFAQDIIAGEEAEAMEERRNKKTKLNGDDDDEQPDDGLYHGQEAYKNRIKKNQEVPKSKRIGPQRNTSSTIRQVTIVDYQPDVCKDYKETGYCGFGDTCKFLHDRGTYLAGWQLDKLANQPRRNVGDSDSSDDSDSDEDIPFACLICRKPYTDPVQTRCGHYFCSACAIKRFAKTPKCIACGVPTGGIFNRAEKVIEKMKKKEAEEVDGEDDEAGAVMRKAIRELC</sequence>
<evidence type="ECO:0000256" key="4">
    <source>
        <dbReference type="ARBA" id="ARBA00020647"/>
    </source>
</evidence>
<accession>A0A286UFX9</accession>
<keyword evidence="12" id="KW-0539">Nucleus</keyword>
<evidence type="ECO:0000256" key="12">
    <source>
        <dbReference type="RuleBase" id="RU367110"/>
    </source>
</evidence>
<keyword evidence="10 12" id="KW-0508">mRNA splicing</keyword>
<dbReference type="GO" id="GO:0006397">
    <property type="term" value="P:mRNA processing"/>
    <property type="evidence" value="ECO:0007669"/>
    <property type="project" value="UniProtKB-KW"/>
</dbReference>
<feature type="region of interest" description="Disordered" evidence="13">
    <location>
        <begin position="1"/>
        <end position="142"/>
    </location>
</feature>
<evidence type="ECO:0000313" key="17">
    <source>
        <dbReference type="Proteomes" id="UP000217199"/>
    </source>
</evidence>
<dbReference type="FunCoup" id="A0A286UFX9">
    <property type="interactions" value="97"/>
</dbReference>
<evidence type="ECO:0000259" key="15">
    <source>
        <dbReference type="PROSITE" id="PS50103"/>
    </source>
</evidence>
<proteinExistence type="inferred from homology"/>
<protein>
    <recommendedName>
        <fullName evidence="4 12">Pre-mRNA-splicing factor CWC24</fullName>
    </recommendedName>
</protein>
<comment type="subunit">
    <text evidence="3 12">Associated with the spliceosome.</text>
</comment>
<dbReference type="FunFam" id="3.30.40.10:FF:000045">
    <property type="entry name" value="RING finger protein 113A"/>
    <property type="match status" value="1"/>
</dbReference>
<dbReference type="EMBL" id="NBII01000005">
    <property type="protein sequence ID" value="PAV18438.1"/>
    <property type="molecule type" value="Genomic_DNA"/>
</dbReference>
<dbReference type="STRING" id="2282107.A0A286UFX9"/>
<comment type="similarity">
    <text evidence="2 12">Belongs to the CWC24 family.</text>
</comment>
<gene>
    <name evidence="16" type="ORF">PNOK_0528000</name>
</gene>
<dbReference type="CDD" id="cd16539">
    <property type="entry name" value="RING-HC_RNF113A_B"/>
    <property type="match status" value="1"/>
</dbReference>
<dbReference type="InterPro" id="IPR017907">
    <property type="entry name" value="Znf_RING_CS"/>
</dbReference>
<comment type="caution">
    <text evidence="16">The sequence shown here is derived from an EMBL/GenBank/DDBJ whole genome shotgun (WGS) entry which is preliminary data.</text>
</comment>
<dbReference type="InterPro" id="IPR000571">
    <property type="entry name" value="Znf_CCCH"/>
</dbReference>
<feature type="domain" description="C3H1-type" evidence="15">
    <location>
        <begin position="180"/>
        <end position="208"/>
    </location>
</feature>
<keyword evidence="12" id="KW-0507">mRNA processing</keyword>
<evidence type="ECO:0000256" key="5">
    <source>
        <dbReference type="ARBA" id="ARBA00022723"/>
    </source>
</evidence>
<evidence type="ECO:0000256" key="11">
    <source>
        <dbReference type="PROSITE-ProRule" id="PRU00723"/>
    </source>
</evidence>
<evidence type="ECO:0000256" key="3">
    <source>
        <dbReference type="ARBA" id="ARBA00011524"/>
    </source>
</evidence>
<dbReference type="PROSITE" id="PS00518">
    <property type="entry name" value="ZF_RING_1"/>
    <property type="match status" value="1"/>
</dbReference>
<keyword evidence="6 12" id="KW-0747">Spliceosome</keyword>
<feature type="compositionally biased region" description="Low complexity" evidence="13">
    <location>
        <begin position="28"/>
        <end position="49"/>
    </location>
</feature>
<dbReference type="InterPro" id="IPR039971">
    <property type="entry name" value="CWC24-like"/>
</dbReference>
<dbReference type="GO" id="GO:0005684">
    <property type="term" value="C:U2-type spliceosomal complex"/>
    <property type="evidence" value="ECO:0007669"/>
    <property type="project" value="TreeGrafter"/>
</dbReference>
<evidence type="ECO:0000256" key="13">
    <source>
        <dbReference type="SAM" id="MobiDB-lite"/>
    </source>
</evidence>
<evidence type="ECO:0000256" key="1">
    <source>
        <dbReference type="ARBA" id="ARBA00003777"/>
    </source>
</evidence>
<dbReference type="Proteomes" id="UP000217199">
    <property type="component" value="Unassembled WGS sequence"/>
</dbReference>
<evidence type="ECO:0000256" key="8">
    <source>
        <dbReference type="ARBA" id="ARBA00022833"/>
    </source>
</evidence>
<comment type="function">
    <text evidence="1 12">Involved in pre-mRNA splicing.</text>
</comment>
<evidence type="ECO:0000256" key="7">
    <source>
        <dbReference type="ARBA" id="ARBA00022771"/>
    </source>
</evidence>
<dbReference type="GO" id="GO:0034247">
    <property type="term" value="P:snoRNA splicing"/>
    <property type="evidence" value="ECO:0007669"/>
    <property type="project" value="TreeGrafter"/>
</dbReference>
<keyword evidence="8 11" id="KW-0862">Zinc</keyword>
<dbReference type="PROSITE" id="PS50103">
    <property type="entry name" value="ZF_C3H1"/>
    <property type="match status" value="1"/>
</dbReference>
<feature type="domain" description="RING-type" evidence="14">
    <location>
        <begin position="246"/>
        <end position="283"/>
    </location>
</feature>
<dbReference type="InterPro" id="IPR013083">
    <property type="entry name" value="Znf_RING/FYVE/PHD"/>
</dbReference>
<evidence type="ECO:0000256" key="2">
    <source>
        <dbReference type="ARBA" id="ARBA00009161"/>
    </source>
</evidence>
<dbReference type="SUPFAM" id="SSF57850">
    <property type="entry name" value="RING/U-box"/>
    <property type="match status" value="1"/>
</dbReference>
<feature type="compositionally biased region" description="Acidic residues" evidence="13">
    <location>
        <begin position="78"/>
        <end position="89"/>
    </location>
</feature>
<dbReference type="OrthoDB" id="25761at2759"/>
<dbReference type="PANTHER" id="PTHR12930:SF0">
    <property type="entry name" value="RING FINGER PROTEIN 113B"/>
    <property type="match status" value="1"/>
</dbReference>
<dbReference type="InterPro" id="IPR036855">
    <property type="entry name" value="Znf_CCCH_sf"/>
</dbReference>
<reference evidence="16 17" key="1">
    <citation type="journal article" date="2017" name="Mol. Ecol.">
        <title>Comparative and population genomic landscape of Phellinus noxius: A hypervariable fungus causing root rot in trees.</title>
        <authorList>
            <person name="Chung C.L."/>
            <person name="Lee T.J."/>
            <person name="Akiba M."/>
            <person name="Lee H.H."/>
            <person name="Kuo T.H."/>
            <person name="Liu D."/>
            <person name="Ke H.M."/>
            <person name="Yokoi T."/>
            <person name="Roa M.B."/>
            <person name="Lu M.J."/>
            <person name="Chang Y.Y."/>
            <person name="Ann P.J."/>
            <person name="Tsai J.N."/>
            <person name="Chen C.Y."/>
            <person name="Tzean S.S."/>
            <person name="Ota Y."/>
            <person name="Hattori T."/>
            <person name="Sahashi N."/>
            <person name="Liou R.F."/>
            <person name="Kikuchi T."/>
            <person name="Tsai I.J."/>
        </authorList>
    </citation>
    <scope>NUCLEOTIDE SEQUENCE [LARGE SCALE GENOMIC DNA]</scope>
    <source>
        <strain evidence="16 17">FFPRI411160</strain>
    </source>
</reference>
<dbReference type="Gene3D" id="3.30.40.10">
    <property type="entry name" value="Zinc/RING finger domain, C3HC4 (zinc finger)"/>
    <property type="match status" value="1"/>
</dbReference>
<dbReference type="AlphaFoldDB" id="A0A286UFX9"/>
<dbReference type="InterPro" id="IPR027370">
    <property type="entry name" value="Znf-RING_euk"/>
</dbReference>
<evidence type="ECO:0000256" key="10">
    <source>
        <dbReference type="ARBA" id="ARBA00023187"/>
    </source>
</evidence>
<dbReference type="InterPro" id="IPR001841">
    <property type="entry name" value="Znf_RING"/>
</dbReference>
<keyword evidence="9 12" id="KW-0238">DNA-binding</keyword>
<keyword evidence="7 11" id="KW-0863">Zinc-finger</keyword>
<feature type="zinc finger region" description="C3H1-type" evidence="11">
    <location>
        <begin position="180"/>
        <end position="208"/>
    </location>
</feature>
<keyword evidence="17" id="KW-1185">Reference proteome</keyword>
<keyword evidence="5 11" id="KW-0479">Metal-binding</keyword>
<evidence type="ECO:0000256" key="9">
    <source>
        <dbReference type="ARBA" id="ARBA00023125"/>
    </source>
</evidence>
<dbReference type="Pfam" id="PF13445">
    <property type="entry name" value="zf-RING_UBOX"/>
    <property type="match status" value="1"/>
</dbReference>
<dbReference type="SMART" id="SM00184">
    <property type="entry name" value="RING"/>
    <property type="match status" value="1"/>
</dbReference>
<evidence type="ECO:0000259" key="14">
    <source>
        <dbReference type="PROSITE" id="PS50089"/>
    </source>
</evidence>
<dbReference type="GO" id="GO:0003677">
    <property type="term" value="F:DNA binding"/>
    <property type="evidence" value="ECO:0007669"/>
    <property type="project" value="UniProtKB-UniRule"/>
</dbReference>
<dbReference type="SUPFAM" id="SSF90229">
    <property type="entry name" value="CCCH zinc finger"/>
    <property type="match status" value="1"/>
</dbReference>
<dbReference type="PROSITE" id="PS50089">
    <property type="entry name" value="ZF_RING_2"/>
    <property type="match status" value="1"/>
</dbReference>
<dbReference type="SMART" id="SM00356">
    <property type="entry name" value="ZnF_C3H1"/>
    <property type="match status" value="1"/>
</dbReference>
<evidence type="ECO:0000313" key="16">
    <source>
        <dbReference type="EMBL" id="PAV18438.1"/>
    </source>
</evidence>
<dbReference type="GO" id="GO:0008270">
    <property type="term" value="F:zinc ion binding"/>
    <property type="evidence" value="ECO:0007669"/>
    <property type="project" value="UniProtKB-KW"/>
</dbReference>
<dbReference type="PANTHER" id="PTHR12930">
    <property type="entry name" value="ZINC FINGER PROTEIN 183"/>
    <property type="match status" value="1"/>
</dbReference>
<evidence type="ECO:0000256" key="6">
    <source>
        <dbReference type="ARBA" id="ARBA00022728"/>
    </source>
</evidence>
<name>A0A286UFX9_9AGAM</name>